<dbReference type="InterPro" id="IPR050131">
    <property type="entry name" value="Peptidase_S8_subtilisin-like"/>
</dbReference>
<gene>
    <name evidence="11" type="ORF">G5C51_08465</name>
</gene>
<evidence type="ECO:0000256" key="1">
    <source>
        <dbReference type="ARBA" id="ARBA00011073"/>
    </source>
</evidence>
<dbReference type="InterPro" id="IPR015943">
    <property type="entry name" value="WD40/YVTN_repeat-like_dom_sf"/>
</dbReference>
<dbReference type="SUPFAM" id="SSF110296">
    <property type="entry name" value="Oligoxyloglucan reducing end-specific cellobiohydrolase"/>
    <property type="match status" value="2"/>
</dbReference>
<dbReference type="GO" id="GO:0004252">
    <property type="term" value="F:serine-type endopeptidase activity"/>
    <property type="evidence" value="ECO:0007669"/>
    <property type="project" value="UniProtKB-UniRule"/>
</dbReference>
<dbReference type="InterPro" id="IPR023827">
    <property type="entry name" value="Peptidase_S8_Asp-AS"/>
</dbReference>
<dbReference type="PRINTS" id="PR00723">
    <property type="entry name" value="SUBTILISIN"/>
</dbReference>
<feature type="signal peptide" evidence="9">
    <location>
        <begin position="1"/>
        <end position="28"/>
    </location>
</feature>
<feature type="region of interest" description="Disordered" evidence="8">
    <location>
        <begin position="426"/>
        <end position="447"/>
    </location>
</feature>
<protein>
    <submittedName>
        <fullName evidence="11">S8 family serine peptidase</fullName>
    </submittedName>
</protein>
<dbReference type="RefSeq" id="WP_165234289.1">
    <property type="nucleotide sequence ID" value="NZ_JAAKZV010000023.1"/>
</dbReference>
<dbReference type="InterPro" id="IPR000209">
    <property type="entry name" value="Peptidase_S8/S53_dom"/>
</dbReference>
<proteinExistence type="inferred from homology"/>
<comment type="similarity">
    <text evidence="1 6 7">Belongs to the peptidase S8 family.</text>
</comment>
<dbReference type="EMBL" id="JAAKZV010000023">
    <property type="protein sequence ID" value="NGN63935.1"/>
    <property type="molecule type" value="Genomic_DNA"/>
</dbReference>
<evidence type="ECO:0000256" key="8">
    <source>
        <dbReference type="SAM" id="MobiDB-lite"/>
    </source>
</evidence>
<dbReference type="GO" id="GO:0006508">
    <property type="term" value="P:proteolysis"/>
    <property type="evidence" value="ECO:0007669"/>
    <property type="project" value="UniProtKB-KW"/>
</dbReference>
<dbReference type="PROSITE" id="PS51892">
    <property type="entry name" value="SUBTILASE"/>
    <property type="match status" value="1"/>
</dbReference>
<feature type="region of interest" description="Disordered" evidence="8">
    <location>
        <begin position="739"/>
        <end position="759"/>
    </location>
</feature>
<organism evidence="11 12">
    <name type="scientific">Streptomyces coryli</name>
    <dbReference type="NCBI Taxonomy" id="1128680"/>
    <lineage>
        <taxon>Bacteria</taxon>
        <taxon>Bacillati</taxon>
        <taxon>Actinomycetota</taxon>
        <taxon>Actinomycetes</taxon>
        <taxon>Kitasatosporales</taxon>
        <taxon>Streptomycetaceae</taxon>
        <taxon>Streptomyces</taxon>
    </lineage>
</organism>
<evidence type="ECO:0000256" key="2">
    <source>
        <dbReference type="ARBA" id="ARBA00022670"/>
    </source>
</evidence>
<keyword evidence="3 6" id="KW-0378">Hydrolase</keyword>
<keyword evidence="9" id="KW-0732">Signal</keyword>
<sequence>MDPSHRRPLTYGLTTAVLAALLGAPAVAAPQPGAADAGGKQRVIVELTGDAALKSAPGAPQDARAADVKAERRKVTADQSDLLDAAADKGVEPKAVRKLGLLLNAVAMTVPSAGDVAKLRALPGVKSVRPDTRIRVQDTDAQQLTGVPEVWKRDAPDGSKATGKGTTVAVVDSGIDYTHPDLGGGFGEGHKVVAGHDFVNNDGDPMDDNRHGTHVAGIIAGKAAEGSDADKGVTGAAPDAQLTAYKAMDADGYGDTSAVIAGIEAAADPANPHRADVINLSVGGPGDGTDPLGKAAAAAVDAGVVVVAAAGNQGPGPYTVGSPAAARGVIAVGASTSGIRVPELRYAGEKLDTYRGVASANPPAGTVSGKVVSIGAGSPEEWEQAGDVRGKFVLYAFPPATSPEGLSGEDQTVYQEAEKRGAHALIGGAGGGGGPVTAEEPDTKHESVRIPADSATQGSGDDYRMDRLPVLGVDRFQGQDLAAMAGTDQQLTLSGRDSTDEIASFSSRGPDYGLGMKPDIVAPGVEIRSAVPKSIYRTGIQRLSGTSMASPLVAASAALLHQLHPDRKATDLSAALIGSAKQLKDTDRLAQGAGRLDVPAAADAALTAAPATVSFRLPHMDGRTVSGEQTVTLHNPGDKTVTGRTSVSGKGATVSPRTVAVPAHGTTQVRLRIRTERPEGSTVHFSGAVTVDPAGDKTPGLTVPYLLDSAPLYIDATPDPTHGPTDVYVYSPTALKSPPTLTIDPPHARPYTTPTKTTGDPHYYLAADLKGERAGTYRITARATTDTGMRQYGESGFEVAAPAPPGDGGEWQPIGPNSSSGELTPAPSADKQAVISQYGVAGGWLTTDGGESWKQQSHTPFMGVGVKDSSFVIDKDNPKRWWSTVAASNWTVRSGGIMRTDDNGRTWQRLNTPDADYSDLVADRDTKVLVAQADGALHVSRDAGETWAAEDVGLPGDVADIAFGGDDLYFWSGQSAWVVRGMSGASPQPAERIYTADSSSRLSGFDADDGLVAVKVQGKSGGVHISADGGRTWAHRPGNGWGLLKVADGGIHYDKLSGGAELSTDAGKTWTTVPKPSSNAVVFDYDRWNGSYTVTASPGSYRPAGDGFDRLGVQGESVPALAATGGGLLAATASGTYRTDLPARSPEWGAAEYEGTTGAAVSELAAYPKDPKIVWRTLEGIGGLLLQRSDDAGRTWQDRGRLDGRATSLLVDPDDPDQVAVGYTRPDAVGIYTTTDGGDHWKSRHHNDYIQALEADPDDPGRIWVGGLNGLYYSDDFGATLHKRSDTEVTTIGFAGDRMIIGGNGLRYSTDRGRTLHKAETGGLRVQAADLIRADGAWYAATTHRWVPGEPPHDGRGVLRSTDGGRTWHNVSAGLQNTNVLSLATDGRSLYAGTEFGGVHRMPLAD</sequence>
<evidence type="ECO:0000259" key="10">
    <source>
        <dbReference type="Pfam" id="PF00082"/>
    </source>
</evidence>
<evidence type="ECO:0000313" key="12">
    <source>
        <dbReference type="Proteomes" id="UP000481583"/>
    </source>
</evidence>
<feature type="domain" description="Peptidase S8/S53" evidence="10">
    <location>
        <begin position="163"/>
        <end position="593"/>
    </location>
</feature>
<accession>A0A6G4TVC5</accession>
<feature type="active site" description="Charge relay system" evidence="5 6">
    <location>
        <position position="211"/>
    </location>
</feature>
<dbReference type="InterPro" id="IPR023828">
    <property type="entry name" value="Peptidase_S8_Ser-AS"/>
</dbReference>
<name>A0A6G4TVC5_9ACTN</name>
<dbReference type="SUPFAM" id="SSF52743">
    <property type="entry name" value="Subtilisin-like"/>
    <property type="match status" value="1"/>
</dbReference>
<evidence type="ECO:0000256" key="4">
    <source>
        <dbReference type="ARBA" id="ARBA00022825"/>
    </source>
</evidence>
<dbReference type="PANTHER" id="PTHR43806">
    <property type="entry name" value="PEPTIDASE S8"/>
    <property type="match status" value="1"/>
</dbReference>
<evidence type="ECO:0000256" key="9">
    <source>
        <dbReference type="SAM" id="SignalP"/>
    </source>
</evidence>
<dbReference type="InterPro" id="IPR015500">
    <property type="entry name" value="Peptidase_S8_subtilisin-rel"/>
</dbReference>
<dbReference type="InterPro" id="IPR036852">
    <property type="entry name" value="Peptidase_S8/S53_dom_sf"/>
</dbReference>
<dbReference type="Proteomes" id="UP000481583">
    <property type="component" value="Unassembled WGS sequence"/>
</dbReference>
<keyword evidence="2 6" id="KW-0645">Protease</keyword>
<dbReference type="Gene3D" id="2.130.10.10">
    <property type="entry name" value="YVTN repeat-like/Quinoprotein amine dehydrogenase"/>
    <property type="match status" value="3"/>
</dbReference>
<keyword evidence="4 6" id="KW-0720">Serine protease</keyword>
<dbReference type="InterPro" id="IPR022398">
    <property type="entry name" value="Peptidase_S8_His-AS"/>
</dbReference>
<reference evidence="11 12" key="1">
    <citation type="submission" date="2020-02" db="EMBL/GenBank/DDBJ databases">
        <title>Whole-genome analyses of novel actinobacteria.</title>
        <authorList>
            <person name="Sahin N."/>
        </authorList>
    </citation>
    <scope>NUCLEOTIDE SEQUENCE [LARGE SCALE GENOMIC DNA]</scope>
    <source>
        <strain evidence="11 12">A7024</strain>
    </source>
</reference>
<dbReference type="PROSITE" id="PS00138">
    <property type="entry name" value="SUBTILASE_SER"/>
    <property type="match status" value="1"/>
</dbReference>
<dbReference type="PROSITE" id="PS00136">
    <property type="entry name" value="SUBTILASE_ASP"/>
    <property type="match status" value="1"/>
</dbReference>
<dbReference type="PANTHER" id="PTHR43806:SF65">
    <property type="entry name" value="SERINE PROTEASE APRX"/>
    <property type="match status" value="1"/>
</dbReference>
<feature type="region of interest" description="Disordered" evidence="8">
    <location>
        <begin position="804"/>
        <end position="829"/>
    </location>
</feature>
<dbReference type="PROSITE" id="PS00137">
    <property type="entry name" value="SUBTILASE_HIS"/>
    <property type="match status" value="1"/>
</dbReference>
<evidence type="ECO:0000256" key="5">
    <source>
        <dbReference type="PIRSR" id="PIRSR615500-1"/>
    </source>
</evidence>
<evidence type="ECO:0000256" key="3">
    <source>
        <dbReference type="ARBA" id="ARBA00022801"/>
    </source>
</evidence>
<feature type="chain" id="PRO_5026209388" evidence="9">
    <location>
        <begin position="29"/>
        <end position="1406"/>
    </location>
</feature>
<evidence type="ECO:0000256" key="6">
    <source>
        <dbReference type="PROSITE-ProRule" id="PRU01240"/>
    </source>
</evidence>
<keyword evidence="12" id="KW-1185">Reference proteome</keyword>
<dbReference type="Gene3D" id="3.40.50.200">
    <property type="entry name" value="Peptidase S8/S53 domain"/>
    <property type="match status" value="2"/>
</dbReference>
<feature type="active site" description="Charge relay system" evidence="5 6">
    <location>
        <position position="172"/>
    </location>
</feature>
<dbReference type="CDD" id="cd15482">
    <property type="entry name" value="Sialidase_non-viral"/>
    <property type="match status" value="2"/>
</dbReference>
<comment type="caution">
    <text evidence="11">The sequence shown here is derived from an EMBL/GenBank/DDBJ whole genome shotgun (WGS) entry which is preliminary data.</text>
</comment>
<evidence type="ECO:0000313" key="11">
    <source>
        <dbReference type="EMBL" id="NGN63935.1"/>
    </source>
</evidence>
<evidence type="ECO:0000256" key="7">
    <source>
        <dbReference type="RuleBase" id="RU003355"/>
    </source>
</evidence>
<feature type="active site" description="Charge relay system" evidence="5 6">
    <location>
        <position position="547"/>
    </location>
</feature>
<dbReference type="Pfam" id="PF00082">
    <property type="entry name" value="Peptidase_S8"/>
    <property type="match status" value="1"/>
</dbReference>